<name>A0A1B9ABN8_9BACI</name>
<sequence>MGRKSLFLLFILLLAACGQKEKEPQTAFYKKEIIPTIYYTLAIDYVTDKNFSNSPKLEVIEKGQTIQVTATVENTGKTDYKFGGNPCSGHLGVSFRNKDTVVPGTGDVAPDFCIESYAEHVLKTGEKLTASAKFDLKGIEPGVYELSSSYANRQFVKKIKVID</sequence>
<dbReference type="EMBL" id="MAYT01000031">
    <property type="protein sequence ID" value="OCA81257.1"/>
    <property type="molecule type" value="Genomic_DNA"/>
</dbReference>
<evidence type="ECO:0000313" key="1">
    <source>
        <dbReference type="EMBL" id="OCA81257.1"/>
    </source>
</evidence>
<proteinExistence type="predicted"/>
<evidence type="ECO:0000313" key="2">
    <source>
        <dbReference type="Proteomes" id="UP000092578"/>
    </source>
</evidence>
<dbReference type="Proteomes" id="UP000092578">
    <property type="component" value="Unassembled WGS sequence"/>
</dbReference>
<reference evidence="2" key="1">
    <citation type="submission" date="2016-05" db="EMBL/GenBank/DDBJ databases">
        <authorList>
            <person name="Liu B."/>
            <person name="Wang J."/>
            <person name="Zhu Y."/>
            <person name="Liu G."/>
            <person name="Chen Q."/>
            <person name="Chen Z."/>
            <person name="Lan J."/>
            <person name="Che J."/>
            <person name="Ge C."/>
            <person name="Shi H."/>
            <person name="Pan Z."/>
            <person name="Liu X."/>
        </authorList>
    </citation>
    <scope>NUCLEOTIDE SEQUENCE [LARGE SCALE GENOMIC DNA]</scope>
    <source>
        <strain evidence="2">FJAT-27215</strain>
    </source>
</reference>
<gene>
    <name evidence="1" type="ORF">A8F95_15965</name>
</gene>
<organism evidence="1 2">
    <name type="scientific">Pseudobacillus wudalianchiensis</name>
    <dbReference type="NCBI Taxonomy" id="1743143"/>
    <lineage>
        <taxon>Bacteria</taxon>
        <taxon>Bacillati</taxon>
        <taxon>Bacillota</taxon>
        <taxon>Bacilli</taxon>
        <taxon>Bacillales</taxon>
        <taxon>Bacillaceae</taxon>
        <taxon>Pseudobacillus</taxon>
    </lineage>
</organism>
<comment type="caution">
    <text evidence="1">The sequence shown here is derived from an EMBL/GenBank/DDBJ whole genome shotgun (WGS) entry which is preliminary data.</text>
</comment>
<dbReference type="AlphaFoldDB" id="A0A1B9ABN8"/>
<dbReference type="PROSITE" id="PS51257">
    <property type="entry name" value="PROKAR_LIPOPROTEIN"/>
    <property type="match status" value="1"/>
</dbReference>
<protein>
    <submittedName>
        <fullName evidence="1">Uncharacterized protein</fullName>
    </submittedName>
</protein>
<keyword evidence="2" id="KW-1185">Reference proteome</keyword>
<accession>A0A1B9ABN8</accession>